<keyword evidence="2" id="KW-1003">Cell membrane</keyword>
<feature type="transmembrane region" description="Helical" evidence="6">
    <location>
        <begin position="177"/>
        <end position="200"/>
    </location>
</feature>
<dbReference type="KEGG" id="lbe:MOO44_01070"/>
<dbReference type="Proteomes" id="UP000831181">
    <property type="component" value="Plasmid p1unnamed"/>
</dbReference>
<evidence type="ECO:0000256" key="5">
    <source>
        <dbReference type="ARBA" id="ARBA00023136"/>
    </source>
</evidence>
<feature type="transmembrane region" description="Helical" evidence="6">
    <location>
        <begin position="221"/>
        <end position="250"/>
    </location>
</feature>
<feature type="transmembrane region" description="Helical" evidence="6">
    <location>
        <begin position="335"/>
        <end position="352"/>
    </location>
</feature>
<comment type="subcellular location">
    <subcellularLocation>
        <location evidence="1">Cell membrane</location>
        <topology evidence="1">Multi-pass membrane protein</topology>
    </subcellularLocation>
</comment>
<evidence type="ECO:0000256" key="6">
    <source>
        <dbReference type="SAM" id="Phobius"/>
    </source>
</evidence>
<geneLocation type="plasmid" evidence="8 9">
    <name>p1unnamed</name>
</geneLocation>
<dbReference type="RefSeq" id="WP_260115750.1">
    <property type="nucleotide sequence ID" value="NZ_CP093360.1"/>
</dbReference>
<dbReference type="GO" id="GO:0005886">
    <property type="term" value="C:plasma membrane"/>
    <property type="evidence" value="ECO:0007669"/>
    <property type="project" value="UniProtKB-SubCell"/>
</dbReference>
<dbReference type="Pfam" id="PF12698">
    <property type="entry name" value="ABC2_membrane_3"/>
    <property type="match status" value="1"/>
</dbReference>
<evidence type="ECO:0000259" key="7">
    <source>
        <dbReference type="Pfam" id="PF12698"/>
    </source>
</evidence>
<dbReference type="AlphaFoldDB" id="A0A976RQT7"/>
<evidence type="ECO:0000313" key="9">
    <source>
        <dbReference type="Proteomes" id="UP000831181"/>
    </source>
</evidence>
<name>A0A976RQT7_9LACO</name>
<feature type="transmembrane region" description="Helical" evidence="6">
    <location>
        <begin position="282"/>
        <end position="302"/>
    </location>
</feature>
<keyword evidence="3 6" id="KW-0812">Transmembrane</keyword>
<sequence length="411" mass="44853">MNKLMVIASETYASQVKSKSFIAMLLMPFIFILLTGGIGFISGNNAANSGNSHFAIVNNAAVRKAVDKLDGDSIDPSIHTEQQAKHGLKSGKLDGYVKINQAKNGQVKVNYVGTSALDSDIKTDVLKAATVIQNQINIQNSHLTKEQLQMLSVQPTYRSNVTKSSGSYNNIAKFVSLYALIFVLYLFLLMYSTITASVIAKEKGSKITEIIFSSTSSVNYFIGKVVGVILMMLTQMLFYVIILIGGYHYLKTAPFLEQFMQHSGGQAVIGKVLANFVNINSVFIILGLVIGIILSAMCGALVSKAEDASKAAQPVAILVMIMFFAAVTLQNNSNGIASIILSYFPVSSAFFMPIRIINHQVNGLAITISLMILIGFTIGITYWIAKKYKGLMLQTDDQGWFKNLLSGLRYR</sequence>
<organism evidence="8 9">
    <name type="scientific">Nicoliella spurrieriana</name>
    <dbReference type="NCBI Taxonomy" id="2925830"/>
    <lineage>
        <taxon>Bacteria</taxon>
        <taxon>Bacillati</taxon>
        <taxon>Bacillota</taxon>
        <taxon>Bacilli</taxon>
        <taxon>Lactobacillales</taxon>
        <taxon>Lactobacillaceae</taxon>
        <taxon>Nicoliella</taxon>
    </lineage>
</organism>
<feature type="domain" description="ABC-2 type transporter transmembrane" evidence="7">
    <location>
        <begin position="19"/>
        <end position="379"/>
    </location>
</feature>
<dbReference type="GO" id="GO:0140359">
    <property type="term" value="F:ABC-type transporter activity"/>
    <property type="evidence" value="ECO:0007669"/>
    <property type="project" value="InterPro"/>
</dbReference>
<evidence type="ECO:0000256" key="2">
    <source>
        <dbReference type="ARBA" id="ARBA00022475"/>
    </source>
</evidence>
<dbReference type="PANTHER" id="PTHR30294">
    <property type="entry name" value="MEMBRANE COMPONENT OF ABC TRANSPORTER YHHJ-RELATED"/>
    <property type="match status" value="1"/>
</dbReference>
<dbReference type="InterPro" id="IPR013525">
    <property type="entry name" value="ABC2_TM"/>
</dbReference>
<evidence type="ECO:0000256" key="3">
    <source>
        <dbReference type="ARBA" id="ARBA00022692"/>
    </source>
</evidence>
<evidence type="ECO:0000313" key="8">
    <source>
        <dbReference type="EMBL" id="UQS85941.1"/>
    </source>
</evidence>
<reference evidence="8" key="1">
    <citation type="journal article" date="2022" name="Int. J. Syst. Evol. Microbiol.">
        <title>Apilactobacillus apisilvae sp. nov., Nicolia spurrieriana gen. nov. sp. nov., Bombilactobacillus folatiphilus sp. nov. and Bombilactobacillus thymidiniphilus sp. nov., four new lactic acid bacterial isolates from stingless bees Tetragonula carbonaria and Austroplebeia australis.</title>
        <authorList>
            <person name="Oliphant S.A."/>
            <person name="Watson-Haigh N.S."/>
            <person name="Sumby K.M."/>
            <person name="Gardner J."/>
            <person name="Groom S."/>
            <person name="Jiranek V."/>
        </authorList>
    </citation>
    <scope>NUCLEOTIDE SEQUENCE</scope>
    <source>
        <strain evidence="8">SGEP1_A5</strain>
    </source>
</reference>
<feature type="transmembrane region" description="Helical" evidence="6">
    <location>
        <begin position="311"/>
        <end position="329"/>
    </location>
</feature>
<feature type="transmembrane region" description="Helical" evidence="6">
    <location>
        <begin position="364"/>
        <end position="385"/>
    </location>
</feature>
<feature type="transmembrane region" description="Helical" evidence="6">
    <location>
        <begin position="21"/>
        <end position="41"/>
    </location>
</feature>
<dbReference type="PANTHER" id="PTHR30294:SF29">
    <property type="entry name" value="MULTIDRUG ABC TRANSPORTER PERMEASE YBHS-RELATED"/>
    <property type="match status" value="1"/>
</dbReference>
<keyword evidence="9" id="KW-1185">Reference proteome</keyword>
<keyword evidence="8" id="KW-0614">Plasmid</keyword>
<gene>
    <name evidence="8" type="ORF">MOO44_01070</name>
</gene>
<dbReference type="InterPro" id="IPR051449">
    <property type="entry name" value="ABC-2_transporter_component"/>
</dbReference>
<accession>A0A976RQT7</accession>
<evidence type="ECO:0000256" key="4">
    <source>
        <dbReference type="ARBA" id="ARBA00022989"/>
    </source>
</evidence>
<keyword evidence="4 6" id="KW-1133">Transmembrane helix</keyword>
<evidence type="ECO:0000256" key="1">
    <source>
        <dbReference type="ARBA" id="ARBA00004651"/>
    </source>
</evidence>
<protein>
    <submittedName>
        <fullName evidence="8">ABC transporter permease</fullName>
    </submittedName>
</protein>
<keyword evidence="5 6" id="KW-0472">Membrane</keyword>
<dbReference type="EMBL" id="CP093360">
    <property type="protein sequence ID" value="UQS85941.1"/>
    <property type="molecule type" value="Genomic_DNA"/>
</dbReference>
<proteinExistence type="predicted"/>